<dbReference type="SUPFAM" id="SSF53474">
    <property type="entry name" value="alpha/beta-Hydrolases"/>
    <property type="match status" value="1"/>
</dbReference>
<evidence type="ECO:0000259" key="4">
    <source>
        <dbReference type="Pfam" id="PF20434"/>
    </source>
</evidence>
<organism evidence="5 6">
    <name type="scientific">Raoultella terrigena</name>
    <name type="common">Klebsiella terrigena</name>
    <dbReference type="NCBI Taxonomy" id="577"/>
    <lineage>
        <taxon>Bacteria</taxon>
        <taxon>Pseudomonadati</taxon>
        <taxon>Pseudomonadota</taxon>
        <taxon>Gammaproteobacteria</taxon>
        <taxon>Enterobacterales</taxon>
        <taxon>Enterobacteriaceae</taxon>
        <taxon>Klebsiella/Raoultella group</taxon>
        <taxon>Raoultella</taxon>
    </lineage>
</organism>
<dbReference type="PANTHER" id="PTHR48081">
    <property type="entry name" value="AB HYDROLASE SUPERFAMILY PROTEIN C4A8.06C"/>
    <property type="match status" value="1"/>
</dbReference>
<dbReference type="Gene3D" id="3.40.50.1820">
    <property type="entry name" value="alpha/beta hydrolase"/>
    <property type="match status" value="1"/>
</dbReference>
<name>A0A4U9CXI8_RAOTE</name>
<dbReference type="InterPro" id="IPR050300">
    <property type="entry name" value="GDXG_lipolytic_enzyme"/>
</dbReference>
<feature type="region of interest" description="Disordered" evidence="2">
    <location>
        <begin position="276"/>
        <end position="307"/>
    </location>
</feature>
<feature type="chain" id="PRO_5020827850" evidence="3">
    <location>
        <begin position="23"/>
        <end position="347"/>
    </location>
</feature>
<reference evidence="5 6" key="1">
    <citation type="submission" date="2019-04" db="EMBL/GenBank/DDBJ databases">
        <authorList>
            <consortium name="Pathogen Informatics"/>
        </authorList>
    </citation>
    <scope>NUCLEOTIDE SEQUENCE [LARGE SCALE GENOMIC DNA]</scope>
    <source>
        <strain evidence="5 6">NCTC9185</strain>
    </source>
</reference>
<evidence type="ECO:0000313" key="5">
    <source>
        <dbReference type="EMBL" id="VTN09857.1"/>
    </source>
</evidence>
<protein>
    <submittedName>
        <fullName evidence="5">Alpha/beta hydrolase fold</fullName>
    </submittedName>
</protein>
<feature type="compositionally biased region" description="Basic residues" evidence="2">
    <location>
        <begin position="293"/>
        <end position="302"/>
    </location>
</feature>
<feature type="signal peptide" evidence="3">
    <location>
        <begin position="1"/>
        <end position="22"/>
    </location>
</feature>
<dbReference type="PANTHER" id="PTHR48081:SF6">
    <property type="entry name" value="PEPTIDASE S9 PROLYL OLIGOPEPTIDASE CATALYTIC DOMAIN-CONTAINING PROTEIN"/>
    <property type="match status" value="1"/>
</dbReference>
<keyword evidence="1 5" id="KW-0378">Hydrolase</keyword>
<evidence type="ECO:0000256" key="1">
    <source>
        <dbReference type="ARBA" id="ARBA00022801"/>
    </source>
</evidence>
<accession>A0A4U9CXI8</accession>
<dbReference type="GO" id="GO:0016787">
    <property type="term" value="F:hydrolase activity"/>
    <property type="evidence" value="ECO:0007669"/>
    <property type="project" value="UniProtKB-KW"/>
</dbReference>
<evidence type="ECO:0000313" key="6">
    <source>
        <dbReference type="Proteomes" id="UP000339249"/>
    </source>
</evidence>
<evidence type="ECO:0000256" key="3">
    <source>
        <dbReference type="SAM" id="SignalP"/>
    </source>
</evidence>
<dbReference type="Proteomes" id="UP000339249">
    <property type="component" value="Unassembled WGS sequence"/>
</dbReference>
<dbReference type="EMBL" id="CABDVU010000001">
    <property type="protein sequence ID" value="VTN09857.1"/>
    <property type="molecule type" value="Genomic_DNA"/>
</dbReference>
<dbReference type="InterPro" id="IPR049492">
    <property type="entry name" value="BD-FAE-like_dom"/>
</dbReference>
<gene>
    <name evidence="5" type="ORF">NCTC9185_01759</name>
</gene>
<feature type="domain" description="BD-FAE-like" evidence="4">
    <location>
        <begin position="81"/>
        <end position="247"/>
    </location>
</feature>
<sequence length="347" mass="37143">MNRRHFLLFSAAALLAARRAGAGESQQEILNLWPGVAPGGGGPGGAVRLSARGALSQIARPQLTVWRPAVPNGHGVLVAAGGGYRRIEMAMEAWPAARWLTARGYTAYVLSYRLPGEGWTAGGLAPLQDAQRALRLIRQRERKVSLLGFSAGGHLLGMAACRTDFASYPPLDAADALPARADGAALIYPIISLEPPYSHTATHRILAGPHASPEVDRAWSVQTYVNGQTPPCFLTQALDDPVSDPHNTLIMADACRQHQVPVSLYRYASGGHGFAMGVRGRQPSTGRGTMRPGSRRSRRSGAKRFAVPHRGADRAKYKENNGLFFAQPGGARLRACTTPSPAAIWHN</sequence>
<dbReference type="AlphaFoldDB" id="A0A4U9CXI8"/>
<keyword evidence="3" id="KW-0732">Signal</keyword>
<dbReference type="Pfam" id="PF20434">
    <property type="entry name" value="BD-FAE"/>
    <property type="match status" value="1"/>
</dbReference>
<evidence type="ECO:0000256" key="2">
    <source>
        <dbReference type="SAM" id="MobiDB-lite"/>
    </source>
</evidence>
<proteinExistence type="predicted"/>
<dbReference type="InterPro" id="IPR029058">
    <property type="entry name" value="AB_hydrolase_fold"/>
</dbReference>